<dbReference type="AlphaFoldDB" id="A0A1I6V5J6"/>
<accession>A0A1I6V5J6</accession>
<dbReference type="InterPro" id="IPR003777">
    <property type="entry name" value="XdhC_CoxI"/>
</dbReference>
<dbReference type="PANTHER" id="PTHR30388:SF6">
    <property type="entry name" value="XANTHINE DEHYDROGENASE SUBUNIT A-RELATED"/>
    <property type="match status" value="1"/>
</dbReference>
<dbReference type="Pfam" id="PF02625">
    <property type="entry name" value="XdhC_CoxI"/>
    <property type="match status" value="1"/>
</dbReference>
<dbReference type="Gene3D" id="3.40.50.720">
    <property type="entry name" value="NAD(P)-binding Rossmann-like Domain"/>
    <property type="match status" value="1"/>
</dbReference>
<reference evidence="3 4" key="1">
    <citation type="submission" date="2016-10" db="EMBL/GenBank/DDBJ databases">
        <authorList>
            <person name="de Groot N.N."/>
        </authorList>
    </citation>
    <scope>NUCLEOTIDE SEQUENCE [LARGE SCALE GENOMIC DNA]</scope>
    <source>
        <strain evidence="3 4">CGMCC 1.6114</strain>
    </source>
</reference>
<organism evidence="3 4">
    <name type="scientific">Zhouia amylolytica</name>
    <dbReference type="NCBI Taxonomy" id="376730"/>
    <lineage>
        <taxon>Bacteria</taxon>
        <taxon>Pseudomonadati</taxon>
        <taxon>Bacteroidota</taxon>
        <taxon>Flavobacteriia</taxon>
        <taxon>Flavobacteriales</taxon>
        <taxon>Flavobacteriaceae</taxon>
        <taxon>Zhouia</taxon>
    </lineage>
</organism>
<evidence type="ECO:0000313" key="3">
    <source>
        <dbReference type="EMBL" id="SFT08939.1"/>
    </source>
</evidence>
<dbReference type="InterPro" id="IPR052698">
    <property type="entry name" value="MoCofactor_Util/Proc"/>
</dbReference>
<protein>
    <submittedName>
        <fullName evidence="3">Xanthine and CO dehydrogenase maturation factor, XdhC/CoxF family</fullName>
    </submittedName>
</protein>
<feature type="domain" description="XdhC Rossmann" evidence="2">
    <location>
        <begin position="174"/>
        <end position="317"/>
    </location>
</feature>
<dbReference type="EMBL" id="FPAG01000008">
    <property type="protein sequence ID" value="SFT08939.1"/>
    <property type="molecule type" value="Genomic_DNA"/>
</dbReference>
<gene>
    <name evidence="3" type="ORF">SAMN04487906_2881</name>
</gene>
<evidence type="ECO:0000259" key="1">
    <source>
        <dbReference type="Pfam" id="PF02625"/>
    </source>
</evidence>
<evidence type="ECO:0000259" key="2">
    <source>
        <dbReference type="Pfam" id="PF13478"/>
    </source>
</evidence>
<name>A0A1I6V5J6_9FLAO</name>
<dbReference type="RefSeq" id="WP_074979734.1">
    <property type="nucleotide sequence ID" value="NZ_FPAG01000008.1"/>
</dbReference>
<dbReference type="Pfam" id="PF13478">
    <property type="entry name" value="XdhC_C"/>
    <property type="match status" value="1"/>
</dbReference>
<dbReference type="PANTHER" id="PTHR30388">
    <property type="entry name" value="ALDEHYDE OXIDOREDUCTASE MOLYBDENUM COFACTOR ASSEMBLY PROTEIN"/>
    <property type="match status" value="1"/>
</dbReference>
<proteinExistence type="predicted"/>
<evidence type="ECO:0000313" key="4">
    <source>
        <dbReference type="Proteomes" id="UP000183209"/>
    </source>
</evidence>
<dbReference type="OrthoDB" id="9773039at2"/>
<sequence>MTHEFLQLVKIARNKKENGIKCVLASVVHLEGSSYRKPGVRMLIDEHGNFTGAVSGGCVEKEICRRAQSVFQSNRSKVITYDGRYRLGCEGVLYILIEPFDVSKSFYFEFLIQMEARNSFQITSYFKRQEEEITGDFGSVLSFSDQQSFKFSKEQISISDNDLFKQSFKPRFKLLILGAEHDAVKLCTMASLLGWEVTVVSSIKDPKSISDFPGATRVLAENPEMIDLTDLDMQTAVVLMNHNFVTDLQYLIKLHEKEFCYLGMLGSFKRWEQLQHELLNYIPDISFSFLEKVCSPAGLNIGSETPEEIAISILSEILSVTRNKESYSLKKLKSNQISKID</sequence>
<dbReference type="Proteomes" id="UP000183209">
    <property type="component" value="Unassembled WGS sequence"/>
</dbReference>
<dbReference type="InterPro" id="IPR027051">
    <property type="entry name" value="XdhC_Rossmann_dom"/>
</dbReference>
<feature type="domain" description="XdhC- CoxI" evidence="1">
    <location>
        <begin position="17"/>
        <end position="82"/>
    </location>
</feature>